<dbReference type="Pfam" id="PF00589">
    <property type="entry name" value="Phage_integrase"/>
    <property type="match status" value="1"/>
</dbReference>
<organism evidence="9 10">
    <name type="scientific">Oligella ureolytica</name>
    <dbReference type="NCBI Taxonomy" id="90244"/>
    <lineage>
        <taxon>Bacteria</taxon>
        <taxon>Pseudomonadati</taxon>
        <taxon>Pseudomonadota</taxon>
        <taxon>Betaproteobacteria</taxon>
        <taxon>Burkholderiales</taxon>
        <taxon>Alcaligenaceae</taxon>
        <taxon>Oligella</taxon>
    </lineage>
</organism>
<evidence type="ECO:0000313" key="8">
    <source>
        <dbReference type="EMBL" id="QPT40923.1"/>
    </source>
</evidence>
<gene>
    <name evidence="9" type="primary">intA</name>
    <name evidence="8" type="ORF">I6G29_05030</name>
    <name evidence="9" type="ORF">NCTC11997_01060</name>
</gene>
<evidence type="ECO:0000256" key="1">
    <source>
        <dbReference type="ARBA" id="ARBA00008857"/>
    </source>
</evidence>
<reference evidence="9 10" key="1">
    <citation type="submission" date="2018-06" db="EMBL/GenBank/DDBJ databases">
        <authorList>
            <consortium name="Pathogen Informatics"/>
            <person name="Doyle S."/>
        </authorList>
    </citation>
    <scope>NUCLEOTIDE SEQUENCE [LARGE SCALE GENOMIC DNA]</scope>
    <source>
        <strain evidence="9 10">NCTC11997</strain>
    </source>
</reference>
<dbReference type="OrthoDB" id="9775880at2"/>
<feature type="domain" description="Core-binding (CB)" evidence="7">
    <location>
        <begin position="98"/>
        <end position="179"/>
    </location>
</feature>
<dbReference type="CDD" id="cd00801">
    <property type="entry name" value="INT_P4_C"/>
    <property type="match status" value="1"/>
</dbReference>
<dbReference type="InterPro" id="IPR010998">
    <property type="entry name" value="Integrase_recombinase_N"/>
</dbReference>
<reference evidence="8 11" key="2">
    <citation type="submission" date="2020-12" db="EMBL/GenBank/DDBJ databases">
        <title>FDA dAtabase for Regulatory Grade micrObial Sequences (FDA-ARGOS): Supporting development and validation of Infectious Disease Dx tests.</title>
        <authorList>
            <person name="Sproer C."/>
            <person name="Gronow S."/>
            <person name="Severitt S."/>
            <person name="Schroder I."/>
            <person name="Tallon L."/>
            <person name="Sadzewicz L."/>
            <person name="Zhao X."/>
            <person name="Boylan J."/>
            <person name="Ott S."/>
            <person name="Bowen H."/>
            <person name="Vavikolanu K."/>
            <person name="Mehta A."/>
            <person name="Aluvathingal J."/>
            <person name="Nadendla S."/>
            <person name="Lowell S."/>
            <person name="Myers T."/>
            <person name="Yan Y."/>
            <person name="Sichtig H."/>
        </authorList>
    </citation>
    <scope>NUCLEOTIDE SEQUENCE [LARGE SCALE GENOMIC DNA]</scope>
    <source>
        <strain evidence="8 11">FDAARGOS_872</strain>
    </source>
</reference>
<evidence type="ECO:0000313" key="11">
    <source>
        <dbReference type="Proteomes" id="UP000594903"/>
    </source>
</evidence>
<dbReference type="Gene3D" id="1.10.150.130">
    <property type="match status" value="1"/>
</dbReference>
<feature type="domain" description="Tyr recombinase" evidence="6">
    <location>
        <begin position="204"/>
        <end position="383"/>
    </location>
</feature>
<dbReference type="GO" id="GO:0003677">
    <property type="term" value="F:DNA binding"/>
    <property type="evidence" value="ECO:0007669"/>
    <property type="project" value="UniProtKB-UniRule"/>
</dbReference>
<dbReference type="InterPro" id="IPR053876">
    <property type="entry name" value="Phage_int_M"/>
</dbReference>
<comment type="similarity">
    <text evidence="1">Belongs to the 'phage' integrase family.</text>
</comment>
<dbReference type="Pfam" id="PF22022">
    <property type="entry name" value="Phage_int_M"/>
    <property type="match status" value="1"/>
</dbReference>
<evidence type="ECO:0000313" key="10">
    <source>
        <dbReference type="Proteomes" id="UP000254603"/>
    </source>
</evidence>
<sequence length="406" mass="46985">MSLTDTKIRNAKAKEKLYKLSDGQGLQLFVNPNGSKYWRYAYRFNDKQKTLAIGVYPEVSLAKAREQHAEARKLLQEGIDPMEDRKAQQRAQAIARLNTFRLVAEAWYEHWQPSVSEKHAKQVWRRIELDILPEIGEAPITELTTGSFKELVKKIENRGAIDIAKRNLQKCSQIMRYAVAHDLVPNNPVADIRPSDILKKRKKRNYPRIPLTELPELLRDIDDYAGSEVTVLALKMMTYTFVRTSELIKARWEEFDFEAKRWNLSAERMKMDRPHIVPLAEQVIEILDELKKYDNGSGFVFPPDTVGRGEHMSNNTILYALYRMGYRGRMCGHGFRGVASTALHEQGYNHAHIELQLAHSENDDDVSKAYNYAEYLPQRTAMMQEWADHLDALKEKRVIQLPTKIA</sequence>
<dbReference type="Proteomes" id="UP000594903">
    <property type="component" value="Chromosome"/>
</dbReference>
<dbReference type="PANTHER" id="PTHR30629:SF2">
    <property type="entry name" value="PROPHAGE INTEGRASE INTS-RELATED"/>
    <property type="match status" value="1"/>
</dbReference>
<protein>
    <submittedName>
        <fullName evidence="8">Integrase arm-type DNA-binding domain-containing protein</fullName>
    </submittedName>
    <submittedName>
        <fullName evidence="9">Prophage CP4-57 integrase</fullName>
    </submittedName>
</protein>
<keyword evidence="3 5" id="KW-0238">DNA-binding</keyword>
<dbReference type="InterPro" id="IPR044068">
    <property type="entry name" value="CB"/>
</dbReference>
<evidence type="ECO:0000259" key="6">
    <source>
        <dbReference type="PROSITE" id="PS51898"/>
    </source>
</evidence>
<evidence type="ECO:0000256" key="5">
    <source>
        <dbReference type="PROSITE-ProRule" id="PRU01248"/>
    </source>
</evidence>
<dbReference type="SUPFAM" id="SSF56349">
    <property type="entry name" value="DNA breaking-rejoining enzymes"/>
    <property type="match status" value="1"/>
</dbReference>
<dbReference type="Proteomes" id="UP000254603">
    <property type="component" value="Unassembled WGS sequence"/>
</dbReference>
<dbReference type="InterPro" id="IPR002104">
    <property type="entry name" value="Integrase_catalytic"/>
</dbReference>
<dbReference type="InterPro" id="IPR025166">
    <property type="entry name" value="Integrase_DNA_bind_dom"/>
</dbReference>
<keyword evidence="2" id="KW-0229">DNA integration</keyword>
<dbReference type="AlphaFoldDB" id="A0A378XG10"/>
<dbReference type="InterPro" id="IPR038488">
    <property type="entry name" value="Integrase_DNA-bd_sf"/>
</dbReference>
<dbReference type="EMBL" id="UGSB01000001">
    <property type="protein sequence ID" value="SUA53191.1"/>
    <property type="molecule type" value="Genomic_DNA"/>
</dbReference>
<dbReference type="PANTHER" id="PTHR30629">
    <property type="entry name" value="PROPHAGE INTEGRASE"/>
    <property type="match status" value="1"/>
</dbReference>
<dbReference type="EMBL" id="CP065725">
    <property type="protein sequence ID" value="QPT40923.1"/>
    <property type="molecule type" value="Genomic_DNA"/>
</dbReference>
<evidence type="ECO:0000259" key="7">
    <source>
        <dbReference type="PROSITE" id="PS51900"/>
    </source>
</evidence>
<evidence type="ECO:0000256" key="2">
    <source>
        <dbReference type="ARBA" id="ARBA00022908"/>
    </source>
</evidence>
<dbReference type="Gene3D" id="3.30.160.390">
    <property type="entry name" value="Integrase, DNA-binding domain"/>
    <property type="match status" value="1"/>
</dbReference>
<evidence type="ECO:0000313" key="9">
    <source>
        <dbReference type="EMBL" id="SUA53191.1"/>
    </source>
</evidence>
<accession>A0A378XG10</accession>
<dbReference type="PROSITE" id="PS51900">
    <property type="entry name" value="CB"/>
    <property type="match status" value="1"/>
</dbReference>
<dbReference type="GO" id="GO:0006310">
    <property type="term" value="P:DNA recombination"/>
    <property type="evidence" value="ECO:0007669"/>
    <property type="project" value="UniProtKB-KW"/>
</dbReference>
<evidence type="ECO:0000256" key="3">
    <source>
        <dbReference type="ARBA" id="ARBA00023125"/>
    </source>
</evidence>
<dbReference type="InterPro" id="IPR011010">
    <property type="entry name" value="DNA_brk_join_enz"/>
</dbReference>
<keyword evidence="11" id="KW-1185">Reference proteome</keyword>
<proteinExistence type="inferred from homology"/>
<keyword evidence="4" id="KW-0233">DNA recombination</keyword>
<name>A0A378XG10_9BURK</name>
<dbReference type="Gene3D" id="1.10.443.10">
    <property type="entry name" value="Intergrase catalytic core"/>
    <property type="match status" value="1"/>
</dbReference>
<dbReference type="PROSITE" id="PS51898">
    <property type="entry name" value="TYR_RECOMBINASE"/>
    <property type="match status" value="1"/>
</dbReference>
<dbReference type="Pfam" id="PF13356">
    <property type="entry name" value="Arm-DNA-bind_3"/>
    <property type="match status" value="1"/>
</dbReference>
<dbReference type="RefSeq" id="WP_018573859.1">
    <property type="nucleotide sequence ID" value="NZ_CP065725.1"/>
</dbReference>
<dbReference type="InterPro" id="IPR013762">
    <property type="entry name" value="Integrase-like_cat_sf"/>
</dbReference>
<evidence type="ECO:0000256" key="4">
    <source>
        <dbReference type="ARBA" id="ARBA00023172"/>
    </source>
</evidence>
<dbReference type="GO" id="GO:0015074">
    <property type="term" value="P:DNA integration"/>
    <property type="evidence" value="ECO:0007669"/>
    <property type="project" value="UniProtKB-KW"/>
</dbReference>
<dbReference type="InterPro" id="IPR050808">
    <property type="entry name" value="Phage_Integrase"/>
</dbReference>